<reference evidence="2 3" key="1">
    <citation type="submission" date="2020-04" db="EMBL/GenBank/DDBJ databases">
        <title>Nesterenkonia sp. nov., isolated from marine sediment.</title>
        <authorList>
            <person name="Zhang G."/>
        </authorList>
    </citation>
    <scope>NUCLEOTIDE SEQUENCE [LARGE SCALE GENOMIC DNA]</scope>
    <source>
        <strain evidence="2 3">MY13</strain>
    </source>
</reference>
<dbReference type="RefSeq" id="WP_168887784.1">
    <property type="nucleotide sequence ID" value="NZ_JABAHY010000008.1"/>
</dbReference>
<comment type="caution">
    <text evidence="2">The sequence shown here is derived from an EMBL/GenBank/DDBJ whole genome shotgun (WGS) entry which is preliminary data.</text>
</comment>
<evidence type="ECO:0000313" key="3">
    <source>
        <dbReference type="Proteomes" id="UP000523139"/>
    </source>
</evidence>
<dbReference type="InterPro" id="IPR029055">
    <property type="entry name" value="Ntn_hydrolases_N"/>
</dbReference>
<dbReference type="SUPFAM" id="SSF56235">
    <property type="entry name" value="N-terminal nucleophile aminohydrolases (Ntn hydrolases)"/>
    <property type="match status" value="1"/>
</dbReference>
<dbReference type="AlphaFoldDB" id="A0A7X8TKN1"/>
<dbReference type="GO" id="GO:0016740">
    <property type="term" value="F:transferase activity"/>
    <property type="evidence" value="ECO:0007669"/>
    <property type="project" value="UniProtKB-KW"/>
</dbReference>
<protein>
    <submittedName>
        <fullName evidence="2">Transferase</fullName>
    </submittedName>
</protein>
<dbReference type="Gene3D" id="3.60.20.40">
    <property type="match status" value="1"/>
</dbReference>
<evidence type="ECO:0000256" key="1">
    <source>
        <dbReference type="SAM" id="MobiDB-lite"/>
    </source>
</evidence>
<dbReference type="Gene3D" id="1.10.246.130">
    <property type="match status" value="1"/>
</dbReference>
<feature type="region of interest" description="Disordered" evidence="1">
    <location>
        <begin position="372"/>
        <end position="399"/>
    </location>
</feature>
<sequence length="594" mass="63156">MSFTKAPDLATRPTLRGHYGMAASTHWLATAAAQSVLERGGNAFDAAAAGGFVLHIVEPHLNGPGGDMPAIFATAEDPQPRVLMGQGPAPAKASTEYYQSLGMDSVPGAGGLAAAVPAATEAWLALVRDHGVLPLSEVLEYAISYAEEGHAVLPRVVQTLPGLKELFEEHWPTSANHWLPGGEAPKPWQVITNPAYGALLREMAEAPGDSREDQIEAARKIWKQKLGAAVEKNLETPHRHADGKDYAPVITAADIDEFTPSYEEAATITFRGYTIAKTGPWGQGPALLQALKILEGYEDHQLDPSTEEGVHLISEAIKLAFADRDTYYGDTEVNLEYLLSEEYAATRRALITEKASTEFRPGDLPGVDKILPPLQEGSPSPGTAPAGTGEPTVAKTGETKGDTCHIDIVDAAGNIISATPSGGWLQSSPHLPEVGFPLGTRLQMNLLEPGHPATLAPGKRPRTTLTPTLVLKDGKPIIALGTPGGDQQEQWQLPMLLRVLIGGYTLQEAIDAPNFHTTSILGSFYPRTIEPGGLVVEDRLGDEVISGLEARGHKVKRAGDWALGRLSAVSRDPETGQLHAGANPRGDQGYAAGR</sequence>
<name>A0A7X8TKN1_9MICC</name>
<dbReference type="Proteomes" id="UP000523139">
    <property type="component" value="Unassembled WGS sequence"/>
</dbReference>
<keyword evidence="3" id="KW-1185">Reference proteome</keyword>
<dbReference type="PANTHER" id="PTHR43881">
    <property type="entry name" value="GAMMA-GLUTAMYLTRANSPEPTIDASE (AFU_ORTHOLOGUE AFUA_4G13580)"/>
    <property type="match status" value="1"/>
</dbReference>
<proteinExistence type="predicted"/>
<keyword evidence="2" id="KW-0808">Transferase</keyword>
<dbReference type="PANTHER" id="PTHR43881:SF1">
    <property type="entry name" value="GAMMA-GLUTAMYLTRANSPEPTIDASE (AFU_ORTHOLOGUE AFUA_4G13580)"/>
    <property type="match status" value="1"/>
</dbReference>
<dbReference type="InterPro" id="IPR043137">
    <property type="entry name" value="GGT_ssub_C"/>
</dbReference>
<evidence type="ECO:0000313" key="2">
    <source>
        <dbReference type="EMBL" id="NLS10304.1"/>
    </source>
</evidence>
<dbReference type="EMBL" id="JABAHY010000008">
    <property type="protein sequence ID" value="NLS10304.1"/>
    <property type="molecule type" value="Genomic_DNA"/>
</dbReference>
<organism evidence="2 3">
    <name type="scientific">Nesterenkonia sedimenti</name>
    <dbReference type="NCBI Taxonomy" id="1463632"/>
    <lineage>
        <taxon>Bacteria</taxon>
        <taxon>Bacillati</taxon>
        <taxon>Actinomycetota</taxon>
        <taxon>Actinomycetes</taxon>
        <taxon>Micrococcales</taxon>
        <taxon>Micrococcaceae</taxon>
        <taxon>Nesterenkonia</taxon>
    </lineage>
</organism>
<gene>
    <name evidence="2" type="ORF">HGQ17_09930</name>
</gene>
<dbReference type="Pfam" id="PF01019">
    <property type="entry name" value="G_glu_transpept"/>
    <property type="match status" value="1"/>
</dbReference>
<dbReference type="InterPro" id="IPR043138">
    <property type="entry name" value="GGT_lsub"/>
</dbReference>
<feature type="region of interest" description="Disordered" evidence="1">
    <location>
        <begin position="572"/>
        <end position="594"/>
    </location>
</feature>
<dbReference type="PRINTS" id="PR01210">
    <property type="entry name" value="GGTRANSPTASE"/>
</dbReference>
<accession>A0A7X8TKN1</accession>
<dbReference type="InterPro" id="IPR052896">
    <property type="entry name" value="GGT-like_enzyme"/>
</dbReference>